<evidence type="ECO:0000259" key="2">
    <source>
        <dbReference type="Pfam" id="PF01757"/>
    </source>
</evidence>
<accession>A0A1H8MQC9</accession>
<keyword evidence="3" id="KW-0012">Acyltransferase</keyword>
<dbReference type="GO" id="GO:0016747">
    <property type="term" value="F:acyltransferase activity, transferring groups other than amino-acyl groups"/>
    <property type="evidence" value="ECO:0007669"/>
    <property type="project" value="InterPro"/>
</dbReference>
<protein>
    <submittedName>
        <fullName evidence="3">Peptidoglycan/LPS O-acetylase OafA/YrhL, contains acyltransferase and SGNH-hydrolase domains</fullName>
    </submittedName>
</protein>
<dbReference type="GO" id="GO:0016787">
    <property type="term" value="F:hydrolase activity"/>
    <property type="evidence" value="ECO:0007669"/>
    <property type="project" value="UniProtKB-KW"/>
</dbReference>
<keyword evidence="1" id="KW-0472">Membrane</keyword>
<evidence type="ECO:0000313" key="3">
    <source>
        <dbReference type="EMBL" id="SEO19376.1"/>
    </source>
</evidence>
<keyword evidence="1" id="KW-1133">Transmembrane helix</keyword>
<keyword evidence="4" id="KW-1185">Reference proteome</keyword>
<keyword evidence="3" id="KW-0808">Transferase</keyword>
<dbReference type="Pfam" id="PF01757">
    <property type="entry name" value="Acyl_transf_3"/>
    <property type="match status" value="1"/>
</dbReference>
<feature type="transmembrane region" description="Helical" evidence="1">
    <location>
        <begin position="323"/>
        <end position="345"/>
    </location>
</feature>
<feature type="transmembrane region" description="Helical" evidence="1">
    <location>
        <begin position="200"/>
        <end position="220"/>
    </location>
</feature>
<dbReference type="PANTHER" id="PTHR23028">
    <property type="entry name" value="ACETYLTRANSFERASE"/>
    <property type="match status" value="1"/>
</dbReference>
<dbReference type="STRING" id="551995.SAMN05192574_10624"/>
<dbReference type="AlphaFoldDB" id="A0A1H8MQC9"/>
<dbReference type="InterPro" id="IPR050879">
    <property type="entry name" value="Acyltransferase_3"/>
</dbReference>
<reference evidence="4" key="1">
    <citation type="submission" date="2016-10" db="EMBL/GenBank/DDBJ databases">
        <authorList>
            <person name="Varghese N."/>
            <person name="Submissions S."/>
        </authorList>
    </citation>
    <scope>NUCLEOTIDE SEQUENCE [LARGE SCALE GENOMIC DNA]</scope>
    <source>
        <strain evidence="4">Gh-48</strain>
    </source>
</reference>
<feature type="transmembrane region" description="Helical" evidence="1">
    <location>
        <begin position="283"/>
        <end position="303"/>
    </location>
</feature>
<feature type="transmembrane region" description="Helical" evidence="1">
    <location>
        <begin position="139"/>
        <end position="157"/>
    </location>
</feature>
<feature type="transmembrane region" description="Helical" evidence="1">
    <location>
        <begin position="9"/>
        <end position="27"/>
    </location>
</feature>
<name>A0A1H8MQC9_9SPHI</name>
<dbReference type="RefSeq" id="WP_091212719.1">
    <property type="nucleotide sequence ID" value="NZ_FOCL01000006.1"/>
</dbReference>
<feature type="transmembrane region" description="Helical" evidence="1">
    <location>
        <begin position="169"/>
        <end position="188"/>
    </location>
</feature>
<dbReference type="EMBL" id="FOCL01000006">
    <property type="protein sequence ID" value="SEO19376.1"/>
    <property type="molecule type" value="Genomic_DNA"/>
</dbReference>
<dbReference type="InterPro" id="IPR002656">
    <property type="entry name" value="Acyl_transf_3_dom"/>
</dbReference>
<feature type="domain" description="Acyltransferase 3" evidence="2">
    <location>
        <begin position="5"/>
        <end position="340"/>
    </location>
</feature>
<dbReference type="OrthoDB" id="290051at2"/>
<dbReference type="GO" id="GO:0000271">
    <property type="term" value="P:polysaccharide biosynthetic process"/>
    <property type="evidence" value="ECO:0007669"/>
    <property type="project" value="TreeGrafter"/>
</dbReference>
<dbReference type="Proteomes" id="UP000198942">
    <property type="component" value="Unassembled WGS sequence"/>
</dbReference>
<dbReference type="PANTHER" id="PTHR23028:SF53">
    <property type="entry name" value="ACYL_TRANSF_3 DOMAIN-CONTAINING PROTEIN"/>
    <property type="match status" value="1"/>
</dbReference>
<proteinExistence type="predicted"/>
<evidence type="ECO:0000256" key="1">
    <source>
        <dbReference type="SAM" id="Phobius"/>
    </source>
</evidence>
<feature type="transmembrane region" description="Helical" evidence="1">
    <location>
        <begin position="39"/>
        <end position="60"/>
    </location>
</feature>
<organism evidence="3 4">
    <name type="scientific">Mucilaginibacter gossypiicola</name>
    <dbReference type="NCBI Taxonomy" id="551995"/>
    <lineage>
        <taxon>Bacteria</taxon>
        <taxon>Pseudomonadati</taxon>
        <taxon>Bacteroidota</taxon>
        <taxon>Sphingobacteriia</taxon>
        <taxon>Sphingobacteriales</taxon>
        <taxon>Sphingobacteriaceae</taxon>
        <taxon>Mucilaginibacter</taxon>
    </lineage>
</organism>
<feature type="transmembrane region" description="Helical" evidence="1">
    <location>
        <begin position="232"/>
        <end position="248"/>
    </location>
</feature>
<dbReference type="GO" id="GO:0016020">
    <property type="term" value="C:membrane"/>
    <property type="evidence" value="ECO:0007669"/>
    <property type="project" value="TreeGrafter"/>
</dbReference>
<sequence length="368" mass="42682">MLKLRYIDALRGLAILAVVITHTSQFGNNTMLPAMLVHAISRGINGVQLFFFVSAFTLFLSVNARHGKEKYFTGNFFIRRFFRIAPMYYIAIIYYLWQDGFGPRFWLGDALGVTIGNITGNVFFIHGFNAYWINSLVPGGWSIAVEMLFYLTIPFLFYKIKNTQQATVFFLLTLVLRFVLDIILRRFHLMQNDMLWYNYLYFYLPSQLPVFALGILFYFIIKDNYQPKVKPYAILIAAVFLLTQYLGVVLLPDHVFCTIAFFVLALALSRHEYKILVNRFTAYAGKISFSMYLSHFAVLHWLTRFHIIDYLPVQSPAGAVANYTIRLIIVLSASMLISTFLHHFIELPAQKFGYRIIKEREANSQHHA</sequence>
<keyword evidence="1" id="KW-0812">Transmembrane</keyword>
<keyword evidence="3" id="KW-0378">Hydrolase</keyword>
<feature type="transmembrane region" description="Helical" evidence="1">
    <location>
        <begin position="81"/>
        <end position="97"/>
    </location>
</feature>
<evidence type="ECO:0000313" key="4">
    <source>
        <dbReference type="Proteomes" id="UP000198942"/>
    </source>
</evidence>
<gene>
    <name evidence="3" type="ORF">SAMN05192574_10624</name>
</gene>